<sequence>MSIPQLIISILLFLVLFFGIGFLINMLLRSTWFMAVVYPLVVIRIVDDVRIFEYITAPATSFSALGSKLISLHIADITILLSGLAGAILAGVANRVLRSKGYRMF</sequence>
<dbReference type="AlphaFoldDB" id="A0A4Q0VU79"/>
<comment type="caution">
    <text evidence="2">The sequence shown here is derived from an EMBL/GenBank/DDBJ whole genome shotgun (WGS) entry which is preliminary data.</text>
</comment>
<protein>
    <submittedName>
        <fullName evidence="2">Uncharacterized protein</fullName>
    </submittedName>
</protein>
<evidence type="ECO:0000313" key="3">
    <source>
        <dbReference type="Proteomes" id="UP000290649"/>
    </source>
</evidence>
<dbReference type="EMBL" id="QOUX01000032">
    <property type="protein sequence ID" value="RXJ01859.1"/>
    <property type="molecule type" value="Genomic_DNA"/>
</dbReference>
<name>A0A4Q0VU79_9BACI</name>
<accession>A0A4Q0VU79</accession>
<dbReference type="Pfam" id="PF14068">
    <property type="entry name" value="YuiB"/>
    <property type="match status" value="1"/>
</dbReference>
<keyword evidence="3" id="KW-1185">Reference proteome</keyword>
<dbReference type="Proteomes" id="UP000290649">
    <property type="component" value="Unassembled WGS sequence"/>
</dbReference>
<evidence type="ECO:0000313" key="2">
    <source>
        <dbReference type="EMBL" id="RXJ01859.1"/>
    </source>
</evidence>
<keyword evidence="1" id="KW-0812">Transmembrane</keyword>
<dbReference type="RefSeq" id="WP_129078159.1">
    <property type="nucleotide sequence ID" value="NZ_QOUX01000032.1"/>
</dbReference>
<feature type="transmembrane region" description="Helical" evidence="1">
    <location>
        <begin position="77"/>
        <end position="97"/>
    </location>
</feature>
<gene>
    <name evidence="2" type="ORF">DS745_10220</name>
</gene>
<dbReference type="InterPro" id="IPR025917">
    <property type="entry name" value="YuiB"/>
</dbReference>
<keyword evidence="1" id="KW-0472">Membrane</keyword>
<organism evidence="2 3">
    <name type="scientific">Anaerobacillus alkaliphilus</name>
    <dbReference type="NCBI Taxonomy" id="1548597"/>
    <lineage>
        <taxon>Bacteria</taxon>
        <taxon>Bacillati</taxon>
        <taxon>Bacillota</taxon>
        <taxon>Bacilli</taxon>
        <taxon>Bacillales</taxon>
        <taxon>Bacillaceae</taxon>
        <taxon>Anaerobacillus</taxon>
    </lineage>
</organism>
<evidence type="ECO:0000256" key="1">
    <source>
        <dbReference type="SAM" id="Phobius"/>
    </source>
</evidence>
<keyword evidence="1" id="KW-1133">Transmembrane helix</keyword>
<feature type="transmembrane region" description="Helical" evidence="1">
    <location>
        <begin position="6"/>
        <end position="28"/>
    </location>
</feature>
<reference evidence="2 3" key="1">
    <citation type="journal article" date="2019" name="Int. J. Syst. Evol. Microbiol.">
        <title>Anaerobacillus alkaliphilus sp. nov., a novel alkaliphilic and moderately halophilic bacterium.</title>
        <authorList>
            <person name="Borsodi A.K."/>
            <person name="Aszalos J.M."/>
            <person name="Bihari P."/>
            <person name="Nagy I."/>
            <person name="Schumann P."/>
            <person name="Sproer C."/>
            <person name="Kovacs A.L."/>
            <person name="Boka K."/>
            <person name="Dobosy P."/>
            <person name="Ovari M."/>
            <person name="Szili-Kovacs T."/>
            <person name="Toth E."/>
        </authorList>
    </citation>
    <scope>NUCLEOTIDE SEQUENCE [LARGE SCALE GENOMIC DNA]</scope>
    <source>
        <strain evidence="2 3">B16-10</strain>
    </source>
</reference>
<proteinExistence type="predicted"/>